<comment type="similarity">
    <text evidence="3">Belongs to the Nudix hydrolase family.</text>
</comment>
<dbReference type="GO" id="GO:0016787">
    <property type="term" value="F:hydrolase activity"/>
    <property type="evidence" value="ECO:0007669"/>
    <property type="project" value="UniProtKB-KW"/>
</dbReference>
<evidence type="ECO:0000313" key="5">
    <source>
        <dbReference type="EMBL" id="ACZ42322.1"/>
    </source>
</evidence>
<evidence type="ECO:0000256" key="3">
    <source>
        <dbReference type="RuleBase" id="RU003476"/>
    </source>
</evidence>
<dbReference type="PANTHER" id="PTHR43046:SF14">
    <property type="entry name" value="MUTT_NUDIX FAMILY PROTEIN"/>
    <property type="match status" value="1"/>
</dbReference>
<protein>
    <submittedName>
        <fullName evidence="5">NUDIX hydrolase</fullName>
    </submittedName>
</protein>
<keyword evidence="2 3" id="KW-0378">Hydrolase</keyword>
<evidence type="ECO:0000313" key="6">
    <source>
        <dbReference type="Proteomes" id="UP000000323"/>
    </source>
</evidence>
<dbReference type="Gene3D" id="2.20.70.10">
    <property type="match status" value="1"/>
</dbReference>
<organism evidence="5 6">
    <name type="scientific">Thermobaculum terrenum (strain ATCC BAA-798 / CCMEE 7001 / YNP1)</name>
    <dbReference type="NCBI Taxonomy" id="525904"/>
    <lineage>
        <taxon>Bacteria</taxon>
        <taxon>Bacillati</taxon>
        <taxon>Chloroflexota</taxon>
        <taxon>Chloroflexia</taxon>
        <taxon>Candidatus Thermobaculales</taxon>
        <taxon>Candidatus Thermobaculaceae</taxon>
        <taxon>Thermobaculum</taxon>
    </lineage>
</organism>
<dbReference type="RefSeq" id="WP_012875357.1">
    <property type="nucleotide sequence ID" value="NC_013525.1"/>
</dbReference>
<dbReference type="Pfam" id="PF00293">
    <property type="entry name" value="NUDIX"/>
    <property type="match status" value="1"/>
</dbReference>
<dbReference type="HOGENOM" id="CLU_037162_16_2_0"/>
<dbReference type="SUPFAM" id="SSF55811">
    <property type="entry name" value="Nudix"/>
    <property type="match status" value="1"/>
</dbReference>
<keyword evidence="6" id="KW-1185">Reference proteome</keyword>
<dbReference type="InterPro" id="IPR015797">
    <property type="entry name" value="NUDIX_hydrolase-like_dom_sf"/>
</dbReference>
<dbReference type="Proteomes" id="UP000000323">
    <property type="component" value="Chromosome 1"/>
</dbReference>
<evidence type="ECO:0000256" key="1">
    <source>
        <dbReference type="ARBA" id="ARBA00001946"/>
    </source>
</evidence>
<dbReference type="CDD" id="cd02883">
    <property type="entry name" value="NUDIX_Hydrolase"/>
    <property type="match status" value="1"/>
</dbReference>
<feature type="domain" description="Nudix hydrolase" evidence="4">
    <location>
        <begin position="33"/>
        <end position="156"/>
    </location>
</feature>
<dbReference type="PANTHER" id="PTHR43046">
    <property type="entry name" value="GDP-MANNOSE MANNOSYL HYDROLASE"/>
    <property type="match status" value="1"/>
</dbReference>
<name>D1CC07_THET1</name>
<proteinExistence type="inferred from homology"/>
<dbReference type="AlphaFoldDB" id="D1CC07"/>
<dbReference type="STRING" id="525904.Tter_1416"/>
<dbReference type="InterPro" id="IPR020084">
    <property type="entry name" value="NUDIX_hydrolase_CS"/>
</dbReference>
<gene>
    <name evidence="5" type="ordered locus">Tter_1416</name>
</gene>
<comment type="cofactor">
    <cofactor evidence="1">
        <name>Mg(2+)</name>
        <dbReference type="ChEBI" id="CHEBI:18420"/>
    </cofactor>
</comment>
<evidence type="ECO:0000259" key="4">
    <source>
        <dbReference type="PROSITE" id="PS51462"/>
    </source>
</evidence>
<dbReference type="EMBL" id="CP001825">
    <property type="protein sequence ID" value="ACZ42322.1"/>
    <property type="molecule type" value="Genomic_DNA"/>
</dbReference>
<dbReference type="PROSITE" id="PS51462">
    <property type="entry name" value="NUDIX"/>
    <property type="match status" value="1"/>
</dbReference>
<dbReference type="InterPro" id="IPR020476">
    <property type="entry name" value="Nudix_hydrolase"/>
</dbReference>
<evidence type="ECO:0000256" key="2">
    <source>
        <dbReference type="ARBA" id="ARBA00022801"/>
    </source>
</evidence>
<sequence>MYCLQCGHELTKRNLEDRIRRVCPSCGWVLWDDPKVVVAALIHSNFNILLCKRTYDPGKGKWSFPAGYVDRGEKLEDALEREVYEETGLRISNPKLIELWSEKGNPVILAVYEVQNVQGKILPNQDEIAAIEWFDARALPDMAFEHDKLIINNWLTKLVKGHE</sequence>
<dbReference type="InterPro" id="IPR029401">
    <property type="entry name" value="Nudix_N"/>
</dbReference>
<accession>D1CC07</accession>
<dbReference type="Pfam" id="PF14803">
    <property type="entry name" value="Zn_ribbon_Nudix"/>
    <property type="match status" value="1"/>
</dbReference>
<dbReference type="eggNOG" id="COG1051">
    <property type="taxonomic scope" value="Bacteria"/>
</dbReference>
<dbReference type="InterPro" id="IPR000086">
    <property type="entry name" value="NUDIX_hydrolase_dom"/>
</dbReference>
<dbReference type="PRINTS" id="PR00502">
    <property type="entry name" value="NUDIXFAMILY"/>
</dbReference>
<dbReference type="PROSITE" id="PS00893">
    <property type="entry name" value="NUDIX_BOX"/>
    <property type="match status" value="1"/>
</dbReference>
<dbReference type="KEGG" id="ttr:Tter_1416"/>
<reference evidence="6" key="1">
    <citation type="journal article" date="2010" name="Stand. Genomic Sci.">
        <title>Complete genome sequence of 'Thermobaculum terrenum' type strain (YNP1).</title>
        <authorList>
            <person name="Kiss H."/>
            <person name="Cleland D."/>
            <person name="Lapidus A."/>
            <person name="Lucas S."/>
            <person name="Glavina Del Rio T."/>
            <person name="Nolan M."/>
            <person name="Tice H."/>
            <person name="Han C."/>
            <person name="Goodwin L."/>
            <person name="Pitluck S."/>
            <person name="Liolios K."/>
            <person name="Ivanova N."/>
            <person name="Mavromatis K."/>
            <person name="Ovchinnikova G."/>
            <person name="Pati A."/>
            <person name="Chen A."/>
            <person name="Palaniappan K."/>
            <person name="Land M."/>
            <person name="Hauser L."/>
            <person name="Chang Y."/>
            <person name="Jeffries C."/>
            <person name="Lu M."/>
            <person name="Brettin T."/>
            <person name="Detter J."/>
            <person name="Goker M."/>
            <person name="Tindall B."/>
            <person name="Beck B."/>
            <person name="McDermott T."/>
            <person name="Woyke T."/>
            <person name="Bristow J."/>
            <person name="Eisen J."/>
            <person name="Markowitz V."/>
            <person name="Hugenholtz P."/>
            <person name="Kyrpides N."/>
            <person name="Klenk H."/>
            <person name="Cheng J."/>
        </authorList>
    </citation>
    <scope>NUCLEOTIDE SEQUENCE [LARGE SCALE GENOMIC DNA]</scope>
    <source>
        <strain evidence="6">ATCC BAA-798 / YNP1</strain>
    </source>
</reference>
<dbReference type="OrthoDB" id="9800077at2"/>
<dbReference type="Gene3D" id="3.90.79.10">
    <property type="entry name" value="Nucleoside Triphosphate Pyrophosphohydrolase"/>
    <property type="match status" value="1"/>
</dbReference>